<dbReference type="Proteomes" id="UP000735302">
    <property type="component" value="Unassembled WGS sequence"/>
</dbReference>
<organism evidence="1 2">
    <name type="scientific">Plakobranchus ocellatus</name>
    <dbReference type="NCBI Taxonomy" id="259542"/>
    <lineage>
        <taxon>Eukaryota</taxon>
        <taxon>Metazoa</taxon>
        <taxon>Spiralia</taxon>
        <taxon>Lophotrochozoa</taxon>
        <taxon>Mollusca</taxon>
        <taxon>Gastropoda</taxon>
        <taxon>Heterobranchia</taxon>
        <taxon>Euthyneura</taxon>
        <taxon>Panpulmonata</taxon>
        <taxon>Sacoglossa</taxon>
        <taxon>Placobranchoidea</taxon>
        <taxon>Plakobranchidae</taxon>
        <taxon>Plakobranchus</taxon>
    </lineage>
</organism>
<evidence type="ECO:0000313" key="1">
    <source>
        <dbReference type="EMBL" id="GFO48334.1"/>
    </source>
</evidence>
<dbReference type="EMBL" id="BLXT01008388">
    <property type="protein sequence ID" value="GFO48334.1"/>
    <property type="molecule type" value="Genomic_DNA"/>
</dbReference>
<comment type="caution">
    <text evidence="1">The sequence shown here is derived from an EMBL/GenBank/DDBJ whole genome shotgun (WGS) entry which is preliminary data.</text>
</comment>
<proteinExistence type="predicted"/>
<sequence>MVRILRVKLGSQPQAWLLGSSYSGMTVCPSERNFLLLLAGIFCNENRALVTNLVSELALVPAGSFQSHARVRSLPSTPGLEVS</sequence>
<name>A0AAV4DW56_9GAST</name>
<dbReference type="AlphaFoldDB" id="A0AAV4DW56"/>
<reference evidence="1 2" key="1">
    <citation type="journal article" date="2021" name="Elife">
        <title>Chloroplast acquisition without the gene transfer in kleptoplastic sea slugs, Plakobranchus ocellatus.</title>
        <authorList>
            <person name="Maeda T."/>
            <person name="Takahashi S."/>
            <person name="Yoshida T."/>
            <person name="Shimamura S."/>
            <person name="Takaki Y."/>
            <person name="Nagai Y."/>
            <person name="Toyoda A."/>
            <person name="Suzuki Y."/>
            <person name="Arimoto A."/>
            <person name="Ishii H."/>
            <person name="Satoh N."/>
            <person name="Nishiyama T."/>
            <person name="Hasebe M."/>
            <person name="Maruyama T."/>
            <person name="Minagawa J."/>
            <person name="Obokata J."/>
            <person name="Shigenobu S."/>
        </authorList>
    </citation>
    <scope>NUCLEOTIDE SEQUENCE [LARGE SCALE GENOMIC DNA]</scope>
</reference>
<gene>
    <name evidence="1" type="ORF">PoB_007483900</name>
</gene>
<evidence type="ECO:0000313" key="2">
    <source>
        <dbReference type="Proteomes" id="UP000735302"/>
    </source>
</evidence>
<keyword evidence="2" id="KW-1185">Reference proteome</keyword>
<protein>
    <submittedName>
        <fullName evidence="1">Uncharacterized protein</fullName>
    </submittedName>
</protein>
<accession>A0AAV4DW56</accession>